<dbReference type="EMBL" id="JAHQCW010000041">
    <property type="protein sequence ID" value="MBU9738768.1"/>
    <property type="molecule type" value="Genomic_DNA"/>
</dbReference>
<gene>
    <name evidence="1" type="ORF">KTH89_19685</name>
</gene>
<keyword evidence="2" id="KW-1185">Reference proteome</keyword>
<dbReference type="Proteomes" id="UP000712157">
    <property type="component" value="Unassembled WGS sequence"/>
</dbReference>
<evidence type="ECO:0000313" key="1">
    <source>
        <dbReference type="EMBL" id="MBU9738768.1"/>
    </source>
</evidence>
<reference evidence="1" key="1">
    <citation type="submission" date="2021-06" db="EMBL/GenBank/DDBJ databases">
        <title>Description of novel taxa of the family Lachnospiraceae.</title>
        <authorList>
            <person name="Chaplin A.V."/>
            <person name="Sokolova S.R."/>
            <person name="Pikina A.P."/>
            <person name="Korzhanova M."/>
            <person name="Belova V."/>
            <person name="Korostin D."/>
            <person name="Efimov B.A."/>
        </authorList>
    </citation>
    <scope>NUCLEOTIDE SEQUENCE</scope>
    <source>
        <strain evidence="1">ASD5720</strain>
    </source>
</reference>
<dbReference type="AlphaFoldDB" id="A0A949NHS9"/>
<name>A0A949NHS9_9FIRM</name>
<proteinExistence type="predicted"/>
<protein>
    <submittedName>
        <fullName evidence="1">Uncharacterized protein</fullName>
    </submittedName>
</protein>
<sequence>MTNMRLDNKIKSATLDTALKFMLNNSKKSLDRDARNILELGCTLSGQHLPEKEAGALYEELYQMLSQGKQSLVKDWMIQQFHLFV</sequence>
<evidence type="ECO:0000313" key="2">
    <source>
        <dbReference type="Proteomes" id="UP000712157"/>
    </source>
</evidence>
<comment type="caution">
    <text evidence="1">The sequence shown here is derived from an EMBL/GenBank/DDBJ whole genome shotgun (WGS) entry which is preliminary data.</text>
</comment>
<organism evidence="1 2">
    <name type="scientific">Diplocloster agilis</name>
    <dbReference type="NCBI Taxonomy" id="2850323"/>
    <lineage>
        <taxon>Bacteria</taxon>
        <taxon>Bacillati</taxon>
        <taxon>Bacillota</taxon>
        <taxon>Clostridia</taxon>
        <taxon>Lachnospirales</taxon>
        <taxon>Lachnospiraceae</taxon>
        <taxon>Diplocloster</taxon>
    </lineage>
</organism>
<accession>A0A949NHS9</accession>